<keyword evidence="2 11" id="KW-0963">Cytoplasm</keyword>
<dbReference type="EMBL" id="JBEWTB010000002">
    <property type="protein sequence ID" value="MET4756761.1"/>
    <property type="molecule type" value="Genomic_DNA"/>
</dbReference>
<dbReference type="InterPro" id="IPR001763">
    <property type="entry name" value="Rhodanese-like_dom"/>
</dbReference>
<accession>A0ABV2SG51</accession>
<dbReference type="InterPro" id="IPR054173">
    <property type="entry name" value="ThiI_fer"/>
</dbReference>
<dbReference type="SMART" id="SM00981">
    <property type="entry name" value="THUMP"/>
    <property type="match status" value="1"/>
</dbReference>
<comment type="subcellular location">
    <subcellularLocation>
        <location evidence="1 11">Cytoplasm</location>
    </subcellularLocation>
</comment>
<evidence type="ECO:0000259" key="13">
    <source>
        <dbReference type="PROSITE" id="PS51165"/>
    </source>
</evidence>
<dbReference type="Pfam" id="PF02926">
    <property type="entry name" value="THUMP"/>
    <property type="match status" value="1"/>
</dbReference>
<evidence type="ECO:0000259" key="12">
    <source>
        <dbReference type="PROSITE" id="PS50206"/>
    </source>
</evidence>
<organism evidence="14 15">
    <name type="scientific">Endozoicomonas lisbonensis</name>
    <dbReference type="NCBI Taxonomy" id="3120522"/>
    <lineage>
        <taxon>Bacteria</taxon>
        <taxon>Pseudomonadati</taxon>
        <taxon>Pseudomonadota</taxon>
        <taxon>Gammaproteobacteria</taxon>
        <taxon>Oceanospirillales</taxon>
        <taxon>Endozoicomonadaceae</taxon>
        <taxon>Endozoicomonas</taxon>
    </lineage>
</organism>
<evidence type="ECO:0000256" key="3">
    <source>
        <dbReference type="ARBA" id="ARBA00022555"/>
    </source>
</evidence>
<evidence type="ECO:0000256" key="11">
    <source>
        <dbReference type="HAMAP-Rule" id="MF_00021"/>
    </source>
</evidence>
<comment type="pathway">
    <text evidence="11">Cofactor biosynthesis; thiamine diphosphate biosynthesis.</text>
</comment>
<keyword evidence="5 11" id="KW-0547">Nucleotide-binding</keyword>
<evidence type="ECO:0000256" key="6">
    <source>
        <dbReference type="ARBA" id="ARBA00022840"/>
    </source>
</evidence>
<dbReference type="PROSITE" id="PS50206">
    <property type="entry name" value="RHODANESE_3"/>
    <property type="match status" value="1"/>
</dbReference>
<dbReference type="InterPro" id="IPR050102">
    <property type="entry name" value="tRNA_sulfurtransferase_ThiI"/>
</dbReference>
<keyword evidence="8 11" id="KW-0784">Thiamine biosynthesis</keyword>
<feature type="domain" description="THUMP" evidence="13">
    <location>
        <begin position="70"/>
        <end position="174"/>
    </location>
</feature>
<dbReference type="SUPFAM" id="SSF52402">
    <property type="entry name" value="Adenine nucleotide alpha hydrolases-like"/>
    <property type="match status" value="1"/>
</dbReference>
<keyword evidence="10" id="KW-0676">Redox-active center</keyword>
<comment type="similarity">
    <text evidence="11">Belongs to the ThiI family.</text>
</comment>
<feature type="active site" description="Cysteine persulfide intermediate" evidence="11">
    <location>
        <position position="464"/>
    </location>
</feature>
<dbReference type="InterPro" id="IPR004114">
    <property type="entry name" value="THUMP_dom"/>
</dbReference>
<dbReference type="SUPFAM" id="SSF143437">
    <property type="entry name" value="THUMP domain-like"/>
    <property type="match status" value="1"/>
</dbReference>
<dbReference type="Proteomes" id="UP001549366">
    <property type="component" value="Unassembled WGS sequence"/>
</dbReference>
<comment type="caution">
    <text evidence="14">The sequence shown here is derived from an EMBL/GenBank/DDBJ whole genome shotgun (WGS) entry which is preliminary data.</text>
</comment>
<proteinExistence type="inferred from homology"/>
<sequence>MITVARTMKFIIKLFPEITIKSTPVRKRFIKVLRKNIRTILKRSDEGVDVRGTWDFIEVTTSSDDPIVLAEARDQLSHIPGVAYWMQVTEYPLTTIDDILEKALPAFRERLAGKTFRVTCARQGTHDFQSIDVEKQVGGGLNVHTEAVGVKLKNPDVTVKIEIKRDRYFLETARGEGLGGYPLGSMEPVLSLISGGFDSTVSSFLTMKRGIRTHFCFFNLGGHAHELAVKEVAYYLWSRFGSSHNVRFVTVPFEGVVEEILKNVDNSQMGVILKRMMLRAATSVAKEMHVEALVTGEAVAQVSSQTLTNLAVIDAATDHLVLRPLVAMDKQDIIDISARIGTEEFVKNIPEYCAVISKNPTTKAKPEKIAAEEERFDFALLDKAVAERRTVSVSDIIADDLTREEVDVVDHVDQGEIIIDIRHPDEEEIKPFSMSDREVMHVPFYQLRTKFAELDREKHYLLYCEKGVMSQLHAMHLREEGHDNVGVFNPDKK</sequence>
<evidence type="ECO:0000313" key="15">
    <source>
        <dbReference type="Proteomes" id="UP001549366"/>
    </source>
</evidence>
<evidence type="ECO:0000256" key="9">
    <source>
        <dbReference type="ARBA" id="ARBA00023157"/>
    </source>
</evidence>
<keyword evidence="3 11" id="KW-0820">tRNA-binding</keyword>
<dbReference type="NCBIfam" id="TIGR00342">
    <property type="entry name" value="tRNA uracil 4-sulfurtransferase ThiI"/>
    <property type="match status" value="1"/>
</dbReference>
<dbReference type="Gene3D" id="3.40.50.620">
    <property type="entry name" value="HUPs"/>
    <property type="match status" value="1"/>
</dbReference>
<dbReference type="Pfam" id="PF00581">
    <property type="entry name" value="Rhodanese"/>
    <property type="match status" value="1"/>
</dbReference>
<dbReference type="InterPro" id="IPR014729">
    <property type="entry name" value="Rossmann-like_a/b/a_fold"/>
</dbReference>
<evidence type="ECO:0000256" key="8">
    <source>
        <dbReference type="ARBA" id="ARBA00022977"/>
    </source>
</evidence>
<protein>
    <recommendedName>
        <fullName evidence="11">tRNA sulfurtransferase</fullName>
        <ecNumber evidence="11">2.8.1.4</ecNumber>
    </recommendedName>
    <alternativeName>
        <fullName evidence="11">Sulfur carrier protein ThiS sulfurtransferase</fullName>
    </alternativeName>
    <alternativeName>
        <fullName evidence="11">Thiamine biosynthesis protein ThiI</fullName>
    </alternativeName>
    <alternativeName>
        <fullName evidence="11">tRNA 4-thiouridine synthase</fullName>
    </alternativeName>
</protein>
<feature type="binding site" evidence="11">
    <location>
        <position position="274"/>
    </location>
    <ligand>
        <name>ATP</name>
        <dbReference type="ChEBI" id="CHEBI:30616"/>
    </ligand>
</feature>
<dbReference type="CDD" id="cd00158">
    <property type="entry name" value="RHOD"/>
    <property type="match status" value="1"/>
</dbReference>
<dbReference type="InterPro" id="IPR049962">
    <property type="entry name" value="THUMP_ThiI"/>
</dbReference>
<dbReference type="InterPro" id="IPR026340">
    <property type="entry name" value="THII_Thiazole_biosynth_dom"/>
</dbReference>
<comment type="catalytic activity">
    <reaction evidence="11">
        <text>[ThiS sulfur-carrier protein]-C-terminal Gly-Gly-AMP + S-sulfanyl-L-cysteinyl-[cysteine desulfurase] + AH2 = [ThiS sulfur-carrier protein]-C-terminal-Gly-aminoethanethioate + L-cysteinyl-[cysteine desulfurase] + A + AMP + 2 H(+)</text>
        <dbReference type="Rhea" id="RHEA:43340"/>
        <dbReference type="Rhea" id="RHEA-COMP:12157"/>
        <dbReference type="Rhea" id="RHEA-COMP:12158"/>
        <dbReference type="Rhea" id="RHEA-COMP:12910"/>
        <dbReference type="Rhea" id="RHEA-COMP:19908"/>
        <dbReference type="ChEBI" id="CHEBI:13193"/>
        <dbReference type="ChEBI" id="CHEBI:15378"/>
        <dbReference type="ChEBI" id="CHEBI:17499"/>
        <dbReference type="ChEBI" id="CHEBI:29950"/>
        <dbReference type="ChEBI" id="CHEBI:61963"/>
        <dbReference type="ChEBI" id="CHEBI:90618"/>
        <dbReference type="ChEBI" id="CHEBI:232372"/>
        <dbReference type="ChEBI" id="CHEBI:456215"/>
    </reaction>
</comment>
<dbReference type="PANTHER" id="PTHR43209:SF1">
    <property type="entry name" value="TRNA SULFURTRANSFERASE"/>
    <property type="match status" value="1"/>
</dbReference>
<dbReference type="Gene3D" id="3.40.250.10">
    <property type="entry name" value="Rhodanese-like domain"/>
    <property type="match status" value="1"/>
</dbReference>
<dbReference type="SUPFAM" id="SSF52821">
    <property type="entry name" value="Rhodanese/Cell cycle control phosphatase"/>
    <property type="match status" value="1"/>
</dbReference>
<comment type="catalytic activity">
    <reaction evidence="11">
        <text>[ThiI sulfur-carrier protein]-S-sulfanyl-L-cysteine + a uridine in tRNA + 2 reduced [2Fe-2S]-[ferredoxin] + ATP + H(+) = [ThiI sulfur-carrier protein]-L-cysteine + a 4-thiouridine in tRNA + 2 oxidized [2Fe-2S]-[ferredoxin] + AMP + diphosphate</text>
        <dbReference type="Rhea" id="RHEA:24176"/>
        <dbReference type="Rhea" id="RHEA-COMP:10000"/>
        <dbReference type="Rhea" id="RHEA-COMP:10001"/>
        <dbReference type="Rhea" id="RHEA-COMP:13337"/>
        <dbReference type="Rhea" id="RHEA-COMP:13338"/>
        <dbReference type="Rhea" id="RHEA-COMP:13339"/>
        <dbReference type="Rhea" id="RHEA-COMP:13340"/>
        <dbReference type="ChEBI" id="CHEBI:15378"/>
        <dbReference type="ChEBI" id="CHEBI:29950"/>
        <dbReference type="ChEBI" id="CHEBI:30616"/>
        <dbReference type="ChEBI" id="CHEBI:33019"/>
        <dbReference type="ChEBI" id="CHEBI:33737"/>
        <dbReference type="ChEBI" id="CHEBI:33738"/>
        <dbReference type="ChEBI" id="CHEBI:61963"/>
        <dbReference type="ChEBI" id="CHEBI:65315"/>
        <dbReference type="ChEBI" id="CHEBI:136798"/>
        <dbReference type="ChEBI" id="CHEBI:456215"/>
        <dbReference type="EC" id="2.8.1.4"/>
    </reaction>
</comment>
<dbReference type="NCBIfam" id="TIGR04271">
    <property type="entry name" value="ThiI_C_thiazole"/>
    <property type="match status" value="1"/>
</dbReference>
<dbReference type="PANTHER" id="PTHR43209">
    <property type="entry name" value="TRNA SULFURTRANSFERASE"/>
    <property type="match status" value="1"/>
</dbReference>
<keyword evidence="7 11" id="KW-0694">RNA-binding</keyword>
<comment type="caution">
    <text evidence="11">Lacks conserved residue(s) required for the propagation of feature annotation.</text>
</comment>
<name>A0ABV2SG51_9GAMM</name>
<keyword evidence="4 11" id="KW-0808">Transferase</keyword>
<evidence type="ECO:0000313" key="14">
    <source>
        <dbReference type="EMBL" id="MET4756761.1"/>
    </source>
</evidence>
<evidence type="ECO:0000256" key="4">
    <source>
        <dbReference type="ARBA" id="ARBA00022679"/>
    </source>
</evidence>
<dbReference type="Gene3D" id="3.30.2130.30">
    <property type="match status" value="1"/>
</dbReference>
<evidence type="ECO:0000256" key="1">
    <source>
        <dbReference type="ARBA" id="ARBA00004496"/>
    </source>
</evidence>
<evidence type="ECO:0000256" key="7">
    <source>
        <dbReference type="ARBA" id="ARBA00022884"/>
    </source>
</evidence>
<dbReference type="HAMAP" id="MF_00021">
    <property type="entry name" value="ThiI"/>
    <property type="match status" value="1"/>
</dbReference>
<dbReference type="Pfam" id="PF02568">
    <property type="entry name" value="ThiI"/>
    <property type="match status" value="1"/>
</dbReference>
<dbReference type="EC" id="2.8.1.4" evidence="11"/>
<keyword evidence="6 11" id="KW-0067">ATP-binding</keyword>
<dbReference type="CDD" id="cd01712">
    <property type="entry name" value="PPase_ThiI"/>
    <property type="match status" value="1"/>
</dbReference>
<comment type="function">
    <text evidence="11">Catalyzes the ATP-dependent transfer of a sulfur to tRNA to produce 4-thiouridine in position 8 of tRNAs, which functions as a near-UV photosensor. Also catalyzes the transfer of sulfur to the sulfur carrier protein ThiS, forming ThiS-thiocarboxylate. This is a step in the synthesis of thiazole, in the thiamine biosynthesis pathway. The sulfur is donated as persulfide by IscS.</text>
</comment>
<dbReference type="PROSITE" id="PS51165">
    <property type="entry name" value="THUMP"/>
    <property type="match status" value="1"/>
</dbReference>
<feature type="binding site" evidence="11">
    <location>
        <position position="296"/>
    </location>
    <ligand>
        <name>ATP</name>
        <dbReference type="ChEBI" id="CHEBI:30616"/>
    </ligand>
</feature>
<dbReference type="InterPro" id="IPR003720">
    <property type="entry name" value="tRNA_STrfase"/>
</dbReference>
<keyword evidence="9" id="KW-1015">Disulfide bond</keyword>
<feature type="domain" description="Rhodanese" evidence="12">
    <location>
        <begin position="412"/>
        <end position="493"/>
    </location>
</feature>
<evidence type="ECO:0000256" key="5">
    <source>
        <dbReference type="ARBA" id="ARBA00022741"/>
    </source>
</evidence>
<dbReference type="InterPro" id="IPR020536">
    <property type="entry name" value="ThiI_AANH"/>
</dbReference>
<feature type="binding site" evidence="11">
    <location>
        <begin position="192"/>
        <end position="193"/>
    </location>
    <ligand>
        <name>ATP</name>
        <dbReference type="ChEBI" id="CHEBI:30616"/>
    </ligand>
</feature>
<keyword evidence="15" id="KW-1185">Reference proteome</keyword>
<evidence type="ECO:0000256" key="10">
    <source>
        <dbReference type="ARBA" id="ARBA00023284"/>
    </source>
</evidence>
<feature type="binding site" evidence="11">
    <location>
        <position position="305"/>
    </location>
    <ligand>
        <name>ATP</name>
        <dbReference type="ChEBI" id="CHEBI:30616"/>
    </ligand>
</feature>
<evidence type="ECO:0000256" key="2">
    <source>
        <dbReference type="ARBA" id="ARBA00022490"/>
    </source>
</evidence>
<dbReference type="Pfam" id="PF22025">
    <property type="entry name" value="ThiI_fer"/>
    <property type="match status" value="1"/>
</dbReference>
<reference evidence="14 15" key="1">
    <citation type="submission" date="2024-06" db="EMBL/GenBank/DDBJ databases">
        <title>Genomic Encyclopedia of Type Strains, Phase V (KMG-V): Genome sequencing to study the core and pangenomes of soil and plant-associated prokaryotes.</title>
        <authorList>
            <person name="Whitman W."/>
        </authorList>
    </citation>
    <scope>NUCLEOTIDE SEQUENCE [LARGE SCALE GENOMIC DNA]</scope>
    <source>
        <strain evidence="14 15">NE40</strain>
    </source>
</reference>
<dbReference type="InterPro" id="IPR036873">
    <property type="entry name" value="Rhodanese-like_dom_sf"/>
</dbReference>
<dbReference type="InterPro" id="IPR049961">
    <property type="entry name" value="ThiI_N"/>
</dbReference>
<dbReference type="GO" id="GO:0140741">
    <property type="term" value="F:tRNA-uracil-4 sulfurtransferase activity"/>
    <property type="evidence" value="ECO:0007669"/>
    <property type="project" value="UniProtKB-EC"/>
</dbReference>
<gene>
    <name evidence="11" type="primary">thiI</name>
    <name evidence="14" type="ORF">V5J35_001953</name>
</gene>
<dbReference type="CDD" id="cd11716">
    <property type="entry name" value="THUMP_ThiI"/>
    <property type="match status" value="1"/>
</dbReference>